<dbReference type="InterPro" id="IPR036282">
    <property type="entry name" value="Glutathione-S-Trfase_C_sf"/>
</dbReference>
<accession>A0A9X3S579</accession>
<protein>
    <submittedName>
        <fullName evidence="1">Glutathione S-transferase family protein</fullName>
    </submittedName>
</protein>
<name>A0A9X3S579_9ACTN</name>
<dbReference type="SUPFAM" id="SSF47616">
    <property type="entry name" value="GST C-terminal domain-like"/>
    <property type="match status" value="1"/>
</dbReference>
<reference evidence="1" key="1">
    <citation type="submission" date="2022-10" db="EMBL/GenBank/DDBJ databases">
        <title>The WGS of Solirubrobacter ginsenosidimutans DSM 21036.</title>
        <authorList>
            <person name="Jiang Z."/>
        </authorList>
    </citation>
    <scope>NUCLEOTIDE SEQUENCE</scope>
    <source>
        <strain evidence="1">DSM 21036</strain>
    </source>
</reference>
<dbReference type="CDD" id="cd00570">
    <property type="entry name" value="GST_N_family"/>
    <property type="match status" value="1"/>
</dbReference>
<keyword evidence="2" id="KW-1185">Reference proteome</keyword>
<evidence type="ECO:0000313" key="1">
    <source>
        <dbReference type="EMBL" id="MDA0166574.1"/>
    </source>
</evidence>
<proteinExistence type="predicted"/>
<evidence type="ECO:0000313" key="2">
    <source>
        <dbReference type="Proteomes" id="UP001149140"/>
    </source>
</evidence>
<dbReference type="Proteomes" id="UP001149140">
    <property type="component" value="Unassembled WGS sequence"/>
</dbReference>
<comment type="caution">
    <text evidence="1">The sequence shown here is derived from an EMBL/GenBank/DDBJ whole genome shotgun (WGS) entry which is preliminary data.</text>
</comment>
<dbReference type="CDD" id="cd00299">
    <property type="entry name" value="GST_C_family"/>
    <property type="match status" value="1"/>
</dbReference>
<organism evidence="1 2">
    <name type="scientific">Solirubrobacter ginsenosidimutans</name>
    <dbReference type="NCBI Taxonomy" id="490573"/>
    <lineage>
        <taxon>Bacteria</taxon>
        <taxon>Bacillati</taxon>
        <taxon>Actinomycetota</taxon>
        <taxon>Thermoleophilia</taxon>
        <taxon>Solirubrobacterales</taxon>
        <taxon>Solirubrobacteraceae</taxon>
        <taxon>Solirubrobacter</taxon>
    </lineage>
</organism>
<dbReference type="AlphaFoldDB" id="A0A9X3S579"/>
<dbReference type="RefSeq" id="WP_270045832.1">
    <property type="nucleotide sequence ID" value="NZ_JAPDOD010000069.1"/>
</dbReference>
<dbReference type="Gene3D" id="3.40.30.110">
    <property type="match status" value="1"/>
</dbReference>
<dbReference type="EMBL" id="JAPDOD010000069">
    <property type="protein sequence ID" value="MDA0166574.1"/>
    <property type="molecule type" value="Genomic_DNA"/>
</dbReference>
<dbReference type="SUPFAM" id="SSF52833">
    <property type="entry name" value="Thioredoxin-like"/>
    <property type="match status" value="1"/>
</dbReference>
<sequence>MHAKLVGVPGSHPCVSAELMLRYKGVEFSRLDLPNMSHKAILPLLRYRSSTVPVMTLEGKRISGTMKIARALEHFVPRPTLFPESDRATIEGAEAWADSVLQDGVRQIARYSVGHDREAMASFLTAPVMKIPASTMRAILPAIRPVVLLQMRTSEETARTCLAALPAQLDRVDALLAEGVIGGEQPNAADFQVAPAVRLMLCFDQLAPYIEDRPAGRHARAYVPEYPGRFREAFPAAWLPF</sequence>
<gene>
    <name evidence="1" type="ORF">OM076_40300</name>
</gene>
<dbReference type="InterPro" id="IPR036249">
    <property type="entry name" value="Thioredoxin-like_sf"/>
</dbReference>